<dbReference type="SUPFAM" id="SSF51430">
    <property type="entry name" value="NAD(P)-linked oxidoreductase"/>
    <property type="match status" value="1"/>
</dbReference>
<gene>
    <name evidence="1" type="ORF">B0F90DRAFT_1784674</name>
</gene>
<evidence type="ECO:0000313" key="1">
    <source>
        <dbReference type="EMBL" id="KAI0290637.1"/>
    </source>
</evidence>
<proteinExistence type="predicted"/>
<accession>A0AAD4QH67</accession>
<dbReference type="InterPro" id="IPR036812">
    <property type="entry name" value="NAD(P)_OxRdtase_dom_sf"/>
</dbReference>
<comment type="caution">
    <text evidence="1">The sequence shown here is derived from an EMBL/GenBank/DDBJ whole genome shotgun (WGS) entry which is preliminary data.</text>
</comment>
<keyword evidence="2" id="KW-1185">Reference proteome</keyword>
<dbReference type="EMBL" id="WTXG01000213">
    <property type="protein sequence ID" value="KAI0290637.1"/>
    <property type="molecule type" value="Genomic_DNA"/>
</dbReference>
<dbReference type="Proteomes" id="UP001203297">
    <property type="component" value="Unassembled WGS sequence"/>
</dbReference>
<dbReference type="Gene3D" id="3.20.20.100">
    <property type="entry name" value="NADP-dependent oxidoreductase domain"/>
    <property type="match status" value="1"/>
</dbReference>
<dbReference type="AlphaFoldDB" id="A0AAD4QH67"/>
<organism evidence="1 2">
    <name type="scientific">Multifurca ochricompacta</name>
    <dbReference type="NCBI Taxonomy" id="376703"/>
    <lineage>
        <taxon>Eukaryota</taxon>
        <taxon>Fungi</taxon>
        <taxon>Dikarya</taxon>
        <taxon>Basidiomycota</taxon>
        <taxon>Agaricomycotina</taxon>
        <taxon>Agaricomycetes</taxon>
        <taxon>Russulales</taxon>
        <taxon>Russulaceae</taxon>
        <taxon>Multifurca</taxon>
    </lineage>
</organism>
<sequence>MLGLSSGRSIGVSKFTLDPLQCIVKTGKRIPAVNQIRLHPYNYASGKDELEFSTKHAIVTEAYGSLA</sequence>
<evidence type="ECO:0000313" key="2">
    <source>
        <dbReference type="Proteomes" id="UP001203297"/>
    </source>
</evidence>
<reference evidence="1" key="1">
    <citation type="journal article" date="2022" name="New Phytol.">
        <title>Evolutionary transition to the ectomycorrhizal habit in the genomes of a hyperdiverse lineage of mushroom-forming fungi.</title>
        <authorList>
            <person name="Looney B."/>
            <person name="Miyauchi S."/>
            <person name="Morin E."/>
            <person name="Drula E."/>
            <person name="Courty P.E."/>
            <person name="Kohler A."/>
            <person name="Kuo A."/>
            <person name="LaButti K."/>
            <person name="Pangilinan J."/>
            <person name="Lipzen A."/>
            <person name="Riley R."/>
            <person name="Andreopoulos W."/>
            <person name="He G."/>
            <person name="Johnson J."/>
            <person name="Nolan M."/>
            <person name="Tritt A."/>
            <person name="Barry K.W."/>
            <person name="Grigoriev I.V."/>
            <person name="Nagy L.G."/>
            <person name="Hibbett D."/>
            <person name="Henrissat B."/>
            <person name="Matheny P.B."/>
            <person name="Labbe J."/>
            <person name="Martin F.M."/>
        </authorList>
    </citation>
    <scope>NUCLEOTIDE SEQUENCE</scope>
    <source>
        <strain evidence="1">BPL690</strain>
    </source>
</reference>
<name>A0AAD4QH67_9AGAM</name>
<protein>
    <submittedName>
        <fullName evidence="1">Uncharacterized protein</fullName>
    </submittedName>
</protein>